<dbReference type="GO" id="GO:0016616">
    <property type="term" value="F:oxidoreductase activity, acting on the CH-OH group of donors, NAD or NADP as acceptor"/>
    <property type="evidence" value="ECO:0007669"/>
    <property type="project" value="TreeGrafter"/>
</dbReference>
<dbReference type="PANTHER" id="PTHR10366">
    <property type="entry name" value="NAD DEPENDENT EPIMERASE/DEHYDRATASE"/>
    <property type="match status" value="1"/>
</dbReference>
<name>A0A0D7ACB5_9AGAR</name>
<comment type="similarity">
    <text evidence="2">Belongs to the NAD(P)-dependent epimerase/dehydratase family. Dihydroflavonol-4-reductase subfamily.</text>
</comment>
<dbReference type="AlphaFoldDB" id="A0A0D7ACB5"/>
<accession>A0A0D7ACB5</accession>
<dbReference type="Pfam" id="PF01370">
    <property type="entry name" value="Epimerase"/>
    <property type="match status" value="1"/>
</dbReference>
<dbReference type="Gene3D" id="3.40.50.720">
    <property type="entry name" value="NAD(P)-binding Rossmann-like Domain"/>
    <property type="match status" value="1"/>
</dbReference>
<organism evidence="4 5">
    <name type="scientific">Fistulina hepatica ATCC 64428</name>
    <dbReference type="NCBI Taxonomy" id="1128425"/>
    <lineage>
        <taxon>Eukaryota</taxon>
        <taxon>Fungi</taxon>
        <taxon>Dikarya</taxon>
        <taxon>Basidiomycota</taxon>
        <taxon>Agaricomycotina</taxon>
        <taxon>Agaricomycetes</taxon>
        <taxon>Agaricomycetidae</taxon>
        <taxon>Agaricales</taxon>
        <taxon>Fistulinaceae</taxon>
        <taxon>Fistulina</taxon>
    </lineage>
</organism>
<evidence type="ECO:0000313" key="5">
    <source>
        <dbReference type="Proteomes" id="UP000054144"/>
    </source>
</evidence>
<sequence length="342" mass="37961">MSKPLVFVTGASGFIALHIVNQLLDKGYRVRGSARGLKTERLREVFRDQGDFEAVEVPDIASTDLTAAFDGVDFLIHAAAPLVGRVDAEGALNFAVKGTIHVLKAAEKAGIKKVIVTGSMVSYPAVFDPPYTGPFAPSDWHPITPEQARSGNPLEVYIAEKKLTEQATIKFAEEHPDIDISVVDPPYTFGPLAHGFEHIHEKINQASISADMFVYALLDPDNKSFIRAPAYCDVREIARAHIAAFEADTAALIPREKRFLIVSPHAFDYKKAIELIATERPALKARLVDPKEAPVWDNYRVDMDYERVERLIGFKVDSYRTWQETVLDAIDSFVAIEKIKAN</sequence>
<dbReference type="SUPFAM" id="SSF51735">
    <property type="entry name" value="NAD(P)-binding Rossmann-fold domains"/>
    <property type="match status" value="1"/>
</dbReference>
<protein>
    <submittedName>
        <fullName evidence="4">NAD(P)-binding protein</fullName>
    </submittedName>
</protein>
<dbReference type="InterPro" id="IPR036291">
    <property type="entry name" value="NAD(P)-bd_dom_sf"/>
</dbReference>
<dbReference type="EMBL" id="KN881829">
    <property type="protein sequence ID" value="KIY48637.1"/>
    <property type="molecule type" value="Genomic_DNA"/>
</dbReference>
<keyword evidence="1" id="KW-0560">Oxidoreductase</keyword>
<dbReference type="PANTHER" id="PTHR10366:SF564">
    <property type="entry name" value="STEROL-4-ALPHA-CARBOXYLATE 3-DEHYDROGENASE, DECARBOXYLATING"/>
    <property type="match status" value="1"/>
</dbReference>
<evidence type="ECO:0000256" key="2">
    <source>
        <dbReference type="ARBA" id="ARBA00023445"/>
    </source>
</evidence>
<evidence type="ECO:0000256" key="1">
    <source>
        <dbReference type="ARBA" id="ARBA00023002"/>
    </source>
</evidence>
<dbReference type="OrthoDB" id="2735536at2759"/>
<proteinExistence type="inferred from homology"/>
<dbReference type="Proteomes" id="UP000054144">
    <property type="component" value="Unassembled WGS sequence"/>
</dbReference>
<gene>
    <name evidence="4" type="ORF">FISHEDRAFT_73458</name>
</gene>
<dbReference type="InterPro" id="IPR001509">
    <property type="entry name" value="Epimerase_deHydtase"/>
</dbReference>
<feature type="domain" description="NAD-dependent epimerase/dehydratase" evidence="3">
    <location>
        <begin position="6"/>
        <end position="247"/>
    </location>
</feature>
<keyword evidence="5" id="KW-1185">Reference proteome</keyword>
<reference evidence="4 5" key="1">
    <citation type="journal article" date="2015" name="Fungal Genet. Biol.">
        <title>Evolution of novel wood decay mechanisms in Agaricales revealed by the genome sequences of Fistulina hepatica and Cylindrobasidium torrendii.</title>
        <authorList>
            <person name="Floudas D."/>
            <person name="Held B.W."/>
            <person name="Riley R."/>
            <person name="Nagy L.G."/>
            <person name="Koehler G."/>
            <person name="Ransdell A.S."/>
            <person name="Younus H."/>
            <person name="Chow J."/>
            <person name="Chiniquy J."/>
            <person name="Lipzen A."/>
            <person name="Tritt A."/>
            <person name="Sun H."/>
            <person name="Haridas S."/>
            <person name="LaButti K."/>
            <person name="Ohm R.A."/>
            <person name="Kues U."/>
            <person name="Blanchette R.A."/>
            <person name="Grigoriev I.V."/>
            <person name="Minto R.E."/>
            <person name="Hibbett D.S."/>
        </authorList>
    </citation>
    <scope>NUCLEOTIDE SEQUENCE [LARGE SCALE GENOMIC DNA]</scope>
    <source>
        <strain evidence="4 5">ATCC 64428</strain>
    </source>
</reference>
<evidence type="ECO:0000313" key="4">
    <source>
        <dbReference type="EMBL" id="KIY48637.1"/>
    </source>
</evidence>
<dbReference type="InterPro" id="IPR050425">
    <property type="entry name" value="NAD(P)_dehydrat-like"/>
</dbReference>
<evidence type="ECO:0000259" key="3">
    <source>
        <dbReference type="Pfam" id="PF01370"/>
    </source>
</evidence>